<name>M2UF68_COCH5</name>
<evidence type="ECO:0000313" key="2">
    <source>
        <dbReference type="Proteomes" id="UP000016936"/>
    </source>
</evidence>
<reference evidence="1 2" key="1">
    <citation type="journal article" date="2012" name="PLoS Pathog.">
        <title>Diverse lifestyles and strategies of plant pathogenesis encoded in the genomes of eighteen Dothideomycetes fungi.</title>
        <authorList>
            <person name="Ohm R.A."/>
            <person name="Feau N."/>
            <person name="Henrissat B."/>
            <person name="Schoch C.L."/>
            <person name="Horwitz B.A."/>
            <person name="Barry K.W."/>
            <person name="Condon B.J."/>
            <person name="Copeland A.C."/>
            <person name="Dhillon B."/>
            <person name="Glaser F."/>
            <person name="Hesse C.N."/>
            <person name="Kosti I."/>
            <person name="LaButti K."/>
            <person name="Lindquist E.A."/>
            <person name="Lucas S."/>
            <person name="Salamov A.A."/>
            <person name="Bradshaw R.E."/>
            <person name="Ciuffetti L."/>
            <person name="Hamelin R.C."/>
            <person name="Kema G.H.J."/>
            <person name="Lawrence C."/>
            <person name="Scott J.A."/>
            <person name="Spatafora J.W."/>
            <person name="Turgeon B.G."/>
            <person name="de Wit P.J.G.M."/>
            <person name="Zhong S."/>
            <person name="Goodwin S.B."/>
            <person name="Grigoriev I.V."/>
        </authorList>
    </citation>
    <scope>NUCLEOTIDE SEQUENCE [LARGE SCALE GENOMIC DNA]</scope>
    <source>
        <strain evidence="2">C5 / ATCC 48332 / race O</strain>
    </source>
</reference>
<dbReference type="HOGENOM" id="CLU_2096656_0_0_1"/>
<keyword evidence="2" id="KW-1185">Reference proteome</keyword>
<protein>
    <submittedName>
        <fullName evidence="1">Uncharacterized protein</fullName>
    </submittedName>
</protein>
<organism evidence="1 2">
    <name type="scientific">Cochliobolus heterostrophus (strain C5 / ATCC 48332 / race O)</name>
    <name type="common">Southern corn leaf blight fungus</name>
    <name type="synonym">Bipolaris maydis</name>
    <dbReference type="NCBI Taxonomy" id="701091"/>
    <lineage>
        <taxon>Eukaryota</taxon>
        <taxon>Fungi</taxon>
        <taxon>Dikarya</taxon>
        <taxon>Ascomycota</taxon>
        <taxon>Pezizomycotina</taxon>
        <taxon>Dothideomycetes</taxon>
        <taxon>Pleosporomycetidae</taxon>
        <taxon>Pleosporales</taxon>
        <taxon>Pleosporineae</taxon>
        <taxon>Pleosporaceae</taxon>
        <taxon>Bipolaris</taxon>
    </lineage>
</organism>
<gene>
    <name evidence="1" type="ORF">COCHEDRAFT_1034955</name>
</gene>
<accession>M2UF68</accession>
<proteinExistence type="predicted"/>
<dbReference type="Proteomes" id="UP000016936">
    <property type="component" value="Unassembled WGS sequence"/>
</dbReference>
<dbReference type="AlphaFoldDB" id="M2UF68"/>
<sequence length="116" mass="12591">MIEEVKVSGSGYQLVAQLFALQPGCATQQRLKPVQVAFHARLPRTAAQRGLSDGSGGGGRAGGVVGTAFARRDCGIRTYSAHGRSASLYCSHSLSPEHFFLRFLHMRLRPNQHLLD</sequence>
<evidence type="ECO:0000313" key="1">
    <source>
        <dbReference type="EMBL" id="EMD86542.1"/>
    </source>
</evidence>
<reference evidence="2" key="2">
    <citation type="journal article" date="2013" name="PLoS Genet.">
        <title>Comparative genome structure, secondary metabolite, and effector coding capacity across Cochliobolus pathogens.</title>
        <authorList>
            <person name="Condon B.J."/>
            <person name="Leng Y."/>
            <person name="Wu D."/>
            <person name="Bushley K.E."/>
            <person name="Ohm R.A."/>
            <person name="Otillar R."/>
            <person name="Martin J."/>
            <person name="Schackwitz W."/>
            <person name="Grimwood J."/>
            <person name="MohdZainudin N."/>
            <person name="Xue C."/>
            <person name="Wang R."/>
            <person name="Manning V.A."/>
            <person name="Dhillon B."/>
            <person name="Tu Z.J."/>
            <person name="Steffenson B.J."/>
            <person name="Salamov A."/>
            <person name="Sun H."/>
            <person name="Lowry S."/>
            <person name="LaButti K."/>
            <person name="Han J."/>
            <person name="Copeland A."/>
            <person name="Lindquist E."/>
            <person name="Barry K."/>
            <person name="Schmutz J."/>
            <person name="Baker S.E."/>
            <person name="Ciuffetti L.M."/>
            <person name="Grigoriev I.V."/>
            <person name="Zhong S."/>
            <person name="Turgeon B.G."/>
        </authorList>
    </citation>
    <scope>NUCLEOTIDE SEQUENCE [LARGE SCALE GENOMIC DNA]</scope>
    <source>
        <strain evidence="2">C5 / ATCC 48332 / race O</strain>
    </source>
</reference>
<dbReference type="EMBL" id="KB445585">
    <property type="protein sequence ID" value="EMD86542.1"/>
    <property type="molecule type" value="Genomic_DNA"/>
</dbReference>